<evidence type="ECO:0000313" key="5">
    <source>
        <dbReference type="Proteomes" id="UP000325211"/>
    </source>
</evidence>
<dbReference type="EMBL" id="CP029190">
    <property type="protein sequence ID" value="QES46700.1"/>
    <property type="molecule type" value="Genomic_DNA"/>
</dbReference>
<dbReference type="Pfam" id="PF00144">
    <property type="entry name" value="Beta-lactamase"/>
    <property type="match status" value="1"/>
</dbReference>
<evidence type="ECO:0000256" key="1">
    <source>
        <dbReference type="SAM" id="MobiDB-lite"/>
    </source>
</evidence>
<dbReference type="Gene3D" id="3.40.710.10">
    <property type="entry name" value="DD-peptidase/beta-lactamase superfamily"/>
    <property type="match status" value="1"/>
</dbReference>
<dbReference type="AlphaFoldDB" id="A0A5P2CWQ1"/>
<dbReference type="RefSeq" id="WP_150205580.1">
    <property type="nucleotide sequence ID" value="NZ_CP029190.1"/>
</dbReference>
<feature type="chain" id="PRO_5024843374" evidence="2">
    <location>
        <begin position="35"/>
        <end position="402"/>
    </location>
</feature>
<proteinExistence type="predicted"/>
<dbReference type="OrthoDB" id="5177574at2"/>
<reference evidence="4 5" key="1">
    <citation type="submission" date="2018-05" db="EMBL/GenBank/DDBJ databases">
        <title>Streptomyces venezuelae.</title>
        <authorList>
            <person name="Kim W."/>
            <person name="Lee N."/>
            <person name="Cho B.-K."/>
        </authorList>
    </citation>
    <scope>NUCLEOTIDE SEQUENCE [LARGE SCALE GENOMIC DNA]</scope>
    <source>
        <strain evidence="4 5">ATCC 21782</strain>
    </source>
</reference>
<evidence type="ECO:0000256" key="2">
    <source>
        <dbReference type="SAM" id="SignalP"/>
    </source>
</evidence>
<dbReference type="InterPro" id="IPR050491">
    <property type="entry name" value="AmpC-like"/>
</dbReference>
<name>A0A5P2CWQ1_STRVZ</name>
<dbReference type="Proteomes" id="UP000325211">
    <property type="component" value="Chromosome"/>
</dbReference>
<accession>A0A5P2CWQ1</accession>
<dbReference type="PANTHER" id="PTHR46825">
    <property type="entry name" value="D-ALANYL-D-ALANINE-CARBOXYPEPTIDASE/ENDOPEPTIDASE AMPH"/>
    <property type="match status" value="1"/>
</dbReference>
<gene>
    <name evidence="4" type="ORF">DEJ50_01360</name>
</gene>
<keyword evidence="2" id="KW-0732">Signal</keyword>
<feature type="signal peptide" evidence="2">
    <location>
        <begin position="1"/>
        <end position="34"/>
    </location>
</feature>
<dbReference type="PANTHER" id="PTHR46825:SF7">
    <property type="entry name" value="D-ALANYL-D-ALANINE CARBOXYPEPTIDASE"/>
    <property type="match status" value="1"/>
</dbReference>
<protein>
    <submittedName>
        <fullName evidence="4">Peptidase</fullName>
    </submittedName>
</protein>
<feature type="region of interest" description="Disordered" evidence="1">
    <location>
        <begin position="40"/>
        <end position="60"/>
    </location>
</feature>
<dbReference type="InterPro" id="IPR001466">
    <property type="entry name" value="Beta-lactam-related"/>
</dbReference>
<organism evidence="4 5">
    <name type="scientific">Streptomyces venezuelae</name>
    <dbReference type="NCBI Taxonomy" id="54571"/>
    <lineage>
        <taxon>Bacteria</taxon>
        <taxon>Bacillati</taxon>
        <taxon>Actinomycetota</taxon>
        <taxon>Actinomycetes</taxon>
        <taxon>Kitasatosporales</taxon>
        <taxon>Streptomycetaceae</taxon>
        <taxon>Streptomyces</taxon>
    </lineage>
</organism>
<feature type="domain" description="Beta-lactamase-related" evidence="3">
    <location>
        <begin position="62"/>
        <end position="384"/>
    </location>
</feature>
<dbReference type="InterPro" id="IPR012338">
    <property type="entry name" value="Beta-lactam/transpept-like"/>
</dbReference>
<sequence>MAGRRTTRRITHAALAVVAATAVAVTGLTGSAYAAAPAAADGQSGQSGQSGQGAGHEATRKALEAAVAEGAPGALAVAERGRRAWAGTAGVGDLRTGEKRQAQERFRAGSITKTFVATVLLQLEAEGRLSLDDSVEKWLPGLVQGNGHSGRTITLRQLLNHTSGVFSYTEDEAFVEKVFGPGFLRHRYDTWKPEQLVRVAMAHQPYFAPGTDWRYSNTNYVLAGLVIEKATGNPYAKEVQRRILGPLHLDATVLPGTRAGMPEPAGRAYSKLSPEATGPTHDVTELNPSIAGAAGEIVTDARDLNDFYRALLSGRLLGPRQLRDMTTTVPVPGAEGVGYGLGIMSIRLSCGTEVWGHGGGIHGSSSTAVVTRDTRHALAANLNGDWAGNTQTVVEAEFCGTE</sequence>
<evidence type="ECO:0000259" key="3">
    <source>
        <dbReference type="Pfam" id="PF00144"/>
    </source>
</evidence>
<evidence type="ECO:0000313" key="4">
    <source>
        <dbReference type="EMBL" id="QES46700.1"/>
    </source>
</evidence>
<dbReference type="SUPFAM" id="SSF56601">
    <property type="entry name" value="beta-lactamase/transpeptidase-like"/>
    <property type="match status" value="1"/>
</dbReference>